<dbReference type="GO" id="GO:0008253">
    <property type="term" value="F:5'-nucleotidase activity"/>
    <property type="evidence" value="ECO:0007669"/>
    <property type="project" value="UniProtKB-EC"/>
</dbReference>
<keyword evidence="2" id="KW-0479">Metal-binding</keyword>
<dbReference type="AlphaFoldDB" id="A0A399EJE9"/>
<comment type="caution">
    <text evidence="5">The sequence shown here is derived from an EMBL/GenBank/DDBJ whole genome shotgun (WGS) entry which is preliminary data.</text>
</comment>
<evidence type="ECO:0000256" key="4">
    <source>
        <dbReference type="ARBA" id="ARBA00022842"/>
    </source>
</evidence>
<evidence type="ECO:0000256" key="1">
    <source>
        <dbReference type="ARBA" id="ARBA00001946"/>
    </source>
</evidence>
<comment type="cofactor">
    <cofactor evidence="1">
        <name>Mg(2+)</name>
        <dbReference type="ChEBI" id="CHEBI:18420"/>
    </cofactor>
</comment>
<organism evidence="5 6">
    <name type="scientific">Calidithermus roseus</name>
    <dbReference type="NCBI Taxonomy" id="1644118"/>
    <lineage>
        <taxon>Bacteria</taxon>
        <taxon>Thermotogati</taxon>
        <taxon>Deinococcota</taxon>
        <taxon>Deinococci</taxon>
        <taxon>Thermales</taxon>
        <taxon>Thermaceae</taxon>
        <taxon>Calidithermus</taxon>
    </lineage>
</organism>
<evidence type="ECO:0000256" key="2">
    <source>
        <dbReference type="ARBA" id="ARBA00022723"/>
    </source>
</evidence>
<dbReference type="InterPro" id="IPR036412">
    <property type="entry name" value="HAD-like_sf"/>
</dbReference>
<dbReference type="InterPro" id="IPR006439">
    <property type="entry name" value="HAD-SF_hydro_IA"/>
</dbReference>
<dbReference type="SUPFAM" id="SSF56784">
    <property type="entry name" value="HAD-like"/>
    <property type="match status" value="1"/>
</dbReference>
<dbReference type="Gene3D" id="1.10.150.400">
    <property type="match status" value="1"/>
</dbReference>
<sequence>MNTQGIENLKAITFDFWGTLFTESESYAHQVLSLRYEILLDALSEAGTPADESQVREAYRQAAMAYEQVWQAEQMMTPYERVTLIFKLLGAPPDEGLIALTARRLEEASLHGSLTPLPGVKESLPKLARKYRLGVVSDTGITGGRLLREHLERQGLLEYFSGFSFSDETGTVKPRREAFMVALDELGVDPQNALHIGDIPRTDIGGAFGAGYSWAVQYTGHRAINGGPEPTARMSDHRELFKLLPSA</sequence>
<dbReference type="PANTHER" id="PTHR46470:SF2">
    <property type="entry name" value="GLYCERALDEHYDE 3-PHOSPHATE PHOSPHATASE"/>
    <property type="match status" value="1"/>
</dbReference>
<protein>
    <submittedName>
        <fullName evidence="5">Pyrimidine 5'-nucleotidase YjjG</fullName>
        <ecNumber evidence="5">3.1.3.5</ecNumber>
    </submittedName>
</protein>
<accession>A0A399EJE9</accession>
<dbReference type="Proteomes" id="UP000265341">
    <property type="component" value="Unassembled WGS sequence"/>
</dbReference>
<dbReference type="EMBL" id="QWLA01000069">
    <property type="protein sequence ID" value="RIH83796.1"/>
    <property type="molecule type" value="Genomic_DNA"/>
</dbReference>
<evidence type="ECO:0000313" key="5">
    <source>
        <dbReference type="EMBL" id="RIH83796.1"/>
    </source>
</evidence>
<gene>
    <name evidence="5" type="primary">yjjG_3</name>
    <name evidence="5" type="ORF">Mrose_02895</name>
</gene>
<proteinExistence type="predicted"/>
<dbReference type="GO" id="GO:0046872">
    <property type="term" value="F:metal ion binding"/>
    <property type="evidence" value="ECO:0007669"/>
    <property type="project" value="UniProtKB-KW"/>
</dbReference>
<dbReference type="InterPro" id="IPR051400">
    <property type="entry name" value="HAD-like_hydrolase"/>
</dbReference>
<reference evidence="5 6" key="1">
    <citation type="submission" date="2018-08" db="EMBL/GenBank/DDBJ databases">
        <title>Meiothermus roseus NBRC 110900 genome sequencing project.</title>
        <authorList>
            <person name="Da Costa M.S."/>
            <person name="Albuquerque L."/>
            <person name="Raposo P."/>
            <person name="Froufe H.J.C."/>
            <person name="Barroso C.S."/>
            <person name="Egas C."/>
        </authorList>
    </citation>
    <scope>NUCLEOTIDE SEQUENCE [LARGE SCALE GENOMIC DNA]</scope>
    <source>
        <strain evidence="5 6">NBRC 110900</strain>
    </source>
</reference>
<evidence type="ECO:0000256" key="3">
    <source>
        <dbReference type="ARBA" id="ARBA00022801"/>
    </source>
</evidence>
<dbReference type="Gene3D" id="3.40.50.1000">
    <property type="entry name" value="HAD superfamily/HAD-like"/>
    <property type="match status" value="1"/>
</dbReference>
<dbReference type="NCBIfam" id="TIGR01549">
    <property type="entry name" value="HAD-SF-IA-v1"/>
    <property type="match status" value="1"/>
</dbReference>
<keyword evidence="4" id="KW-0460">Magnesium</keyword>
<dbReference type="OrthoDB" id="9809962at2"/>
<dbReference type="SFLD" id="SFLDG01129">
    <property type="entry name" value="C1.5:_HAD__Beta-PGM__Phosphata"/>
    <property type="match status" value="1"/>
</dbReference>
<dbReference type="Pfam" id="PF00702">
    <property type="entry name" value="Hydrolase"/>
    <property type="match status" value="1"/>
</dbReference>
<dbReference type="SFLD" id="SFLDS00003">
    <property type="entry name" value="Haloacid_Dehalogenase"/>
    <property type="match status" value="1"/>
</dbReference>
<evidence type="ECO:0000313" key="6">
    <source>
        <dbReference type="Proteomes" id="UP000265341"/>
    </source>
</evidence>
<dbReference type="PANTHER" id="PTHR46470">
    <property type="entry name" value="N-ACYLNEURAMINATE-9-PHOSPHATASE"/>
    <property type="match status" value="1"/>
</dbReference>
<dbReference type="RefSeq" id="WP_119279488.1">
    <property type="nucleotide sequence ID" value="NZ_QWLA01000069.1"/>
</dbReference>
<keyword evidence="3 5" id="KW-0378">Hydrolase</keyword>
<keyword evidence="6" id="KW-1185">Reference proteome</keyword>
<dbReference type="EC" id="3.1.3.5" evidence="5"/>
<dbReference type="InterPro" id="IPR023214">
    <property type="entry name" value="HAD_sf"/>
</dbReference>
<dbReference type="GO" id="GO:0044281">
    <property type="term" value="P:small molecule metabolic process"/>
    <property type="evidence" value="ECO:0007669"/>
    <property type="project" value="UniProtKB-ARBA"/>
</dbReference>
<name>A0A399EJE9_9DEIN</name>